<dbReference type="FunFam" id="3.40.50.720:FF:000084">
    <property type="entry name" value="Short-chain dehydrogenase reductase"/>
    <property type="match status" value="1"/>
</dbReference>
<dbReference type="PRINTS" id="PR00081">
    <property type="entry name" value="GDHRDH"/>
</dbReference>
<accession>A0A9P4IHP9</accession>
<dbReference type="Gene3D" id="3.40.50.720">
    <property type="entry name" value="NAD(P)-binding Rossmann-like Domain"/>
    <property type="match status" value="1"/>
</dbReference>
<keyword evidence="4" id="KW-1185">Reference proteome</keyword>
<proteinExistence type="inferred from homology"/>
<gene>
    <name evidence="3" type="ORF">NA57DRAFT_72691</name>
</gene>
<evidence type="ECO:0000256" key="2">
    <source>
        <dbReference type="ARBA" id="ARBA00022857"/>
    </source>
</evidence>
<name>A0A9P4IHP9_9PEZI</name>
<dbReference type="OrthoDB" id="417891at2759"/>
<dbReference type="SUPFAM" id="SSF51735">
    <property type="entry name" value="NAD(P)-binding Rossmann-fold domains"/>
    <property type="match status" value="1"/>
</dbReference>
<sequence length="270" mass="28451">MAGRLQGKSAVVTGASSGVGRAISLALAREGALLVCSDLRELPRPEACPDSDKSTHDLIVASGGKAIFVKTDVTNADQVEALVKTTVDHYGRLDIFVNNAGTTLESGLGPIWEKPNDIFEKTMKINGSSVFYGIKFATKQMIQQEPSELGCRGRIVSVSSILGLVGFQQANAYTASKHAVIGLTKSAALDAAPYNININAVCPGWMHTALVDHVLSNTEINNNISRLHPLGGGRTGKPEEIANAVVFLASEENSWMTGAALSVDGGYVAQ</sequence>
<dbReference type="PANTHER" id="PTHR42760:SF124">
    <property type="entry name" value="SHORT-CHAIN DEHYDROGENASE_REDUCTASE"/>
    <property type="match status" value="1"/>
</dbReference>
<evidence type="ECO:0000256" key="1">
    <source>
        <dbReference type="ARBA" id="ARBA00006484"/>
    </source>
</evidence>
<organism evidence="3 4">
    <name type="scientific">Rhizodiscina lignyota</name>
    <dbReference type="NCBI Taxonomy" id="1504668"/>
    <lineage>
        <taxon>Eukaryota</taxon>
        <taxon>Fungi</taxon>
        <taxon>Dikarya</taxon>
        <taxon>Ascomycota</taxon>
        <taxon>Pezizomycotina</taxon>
        <taxon>Dothideomycetes</taxon>
        <taxon>Pleosporomycetidae</taxon>
        <taxon>Aulographales</taxon>
        <taxon>Rhizodiscinaceae</taxon>
        <taxon>Rhizodiscina</taxon>
    </lineage>
</organism>
<dbReference type="Pfam" id="PF13561">
    <property type="entry name" value="adh_short_C2"/>
    <property type="match status" value="1"/>
</dbReference>
<dbReference type="InterPro" id="IPR002347">
    <property type="entry name" value="SDR_fam"/>
</dbReference>
<comment type="caution">
    <text evidence="3">The sequence shown here is derived from an EMBL/GenBank/DDBJ whole genome shotgun (WGS) entry which is preliminary data.</text>
</comment>
<evidence type="ECO:0000313" key="4">
    <source>
        <dbReference type="Proteomes" id="UP000799772"/>
    </source>
</evidence>
<dbReference type="InterPro" id="IPR036291">
    <property type="entry name" value="NAD(P)-bd_dom_sf"/>
</dbReference>
<comment type="similarity">
    <text evidence="1">Belongs to the short-chain dehydrogenases/reductases (SDR) family.</text>
</comment>
<reference evidence="3" key="1">
    <citation type="journal article" date="2020" name="Stud. Mycol.">
        <title>101 Dothideomycetes genomes: a test case for predicting lifestyles and emergence of pathogens.</title>
        <authorList>
            <person name="Haridas S."/>
            <person name="Albert R."/>
            <person name="Binder M."/>
            <person name="Bloem J."/>
            <person name="Labutti K."/>
            <person name="Salamov A."/>
            <person name="Andreopoulos B."/>
            <person name="Baker S."/>
            <person name="Barry K."/>
            <person name="Bills G."/>
            <person name="Bluhm B."/>
            <person name="Cannon C."/>
            <person name="Castanera R."/>
            <person name="Culley D."/>
            <person name="Daum C."/>
            <person name="Ezra D."/>
            <person name="Gonzalez J."/>
            <person name="Henrissat B."/>
            <person name="Kuo A."/>
            <person name="Liang C."/>
            <person name="Lipzen A."/>
            <person name="Lutzoni F."/>
            <person name="Magnuson J."/>
            <person name="Mondo S."/>
            <person name="Nolan M."/>
            <person name="Ohm R."/>
            <person name="Pangilinan J."/>
            <person name="Park H.-J."/>
            <person name="Ramirez L."/>
            <person name="Alfaro M."/>
            <person name="Sun H."/>
            <person name="Tritt A."/>
            <person name="Yoshinaga Y."/>
            <person name="Zwiers L.-H."/>
            <person name="Turgeon B."/>
            <person name="Goodwin S."/>
            <person name="Spatafora J."/>
            <person name="Crous P."/>
            <person name="Grigoriev I."/>
        </authorList>
    </citation>
    <scope>NUCLEOTIDE SEQUENCE</scope>
    <source>
        <strain evidence="3">CBS 133067</strain>
    </source>
</reference>
<keyword evidence="2" id="KW-0521">NADP</keyword>
<dbReference type="CDD" id="cd05233">
    <property type="entry name" value="SDR_c"/>
    <property type="match status" value="1"/>
</dbReference>
<dbReference type="InterPro" id="IPR020904">
    <property type="entry name" value="Sc_DH/Rdtase_CS"/>
</dbReference>
<dbReference type="EMBL" id="ML978123">
    <property type="protein sequence ID" value="KAF2101249.1"/>
    <property type="molecule type" value="Genomic_DNA"/>
</dbReference>
<dbReference type="PRINTS" id="PR00080">
    <property type="entry name" value="SDRFAMILY"/>
</dbReference>
<dbReference type="PANTHER" id="PTHR42760">
    <property type="entry name" value="SHORT-CHAIN DEHYDROGENASES/REDUCTASES FAMILY MEMBER"/>
    <property type="match status" value="1"/>
</dbReference>
<dbReference type="AlphaFoldDB" id="A0A9P4IHP9"/>
<protein>
    <submittedName>
        <fullName evidence="3">NAD(P)-binding protein</fullName>
    </submittedName>
</protein>
<dbReference type="PROSITE" id="PS00061">
    <property type="entry name" value="ADH_SHORT"/>
    <property type="match status" value="1"/>
</dbReference>
<dbReference type="GO" id="GO:0016616">
    <property type="term" value="F:oxidoreductase activity, acting on the CH-OH group of donors, NAD or NADP as acceptor"/>
    <property type="evidence" value="ECO:0007669"/>
    <property type="project" value="TreeGrafter"/>
</dbReference>
<dbReference type="NCBIfam" id="NF005559">
    <property type="entry name" value="PRK07231.1"/>
    <property type="match status" value="1"/>
</dbReference>
<evidence type="ECO:0000313" key="3">
    <source>
        <dbReference type="EMBL" id="KAF2101249.1"/>
    </source>
</evidence>
<dbReference type="Proteomes" id="UP000799772">
    <property type="component" value="Unassembled WGS sequence"/>
</dbReference>